<evidence type="ECO:0000256" key="3">
    <source>
        <dbReference type="ARBA" id="ARBA00022842"/>
    </source>
</evidence>
<dbReference type="Pfam" id="PF00480">
    <property type="entry name" value="ROK"/>
    <property type="match status" value="1"/>
</dbReference>
<keyword evidence="5" id="KW-1185">Reference proteome</keyword>
<proteinExistence type="predicted"/>
<dbReference type="InterPro" id="IPR049874">
    <property type="entry name" value="ROK_cs"/>
</dbReference>
<evidence type="ECO:0000313" key="5">
    <source>
        <dbReference type="Proteomes" id="UP000776276"/>
    </source>
</evidence>
<gene>
    <name evidence="4" type="ORF">KOF26_07935</name>
</gene>
<dbReference type="PANTHER" id="PTHR42742:SF3">
    <property type="entry name" value="FRUCTOKINASE"/>
    <property type="match status" value="1"/>
</dbReference>
<name>A0ABS6BHY2_9SPHN</name>
<keyword evidence="1" id="KW-0479">Metal-binding</keyword>
<dbReference type="Proteomes" id="UP000776276">
    <property type="component" value="Unassembled WGS sequence"/>
</dbReference>
<dbReference type="PROSITE" id="PS01125">
    <property type="entry name" value="ROK"/>
    <property type="match status" value="1"/>
</dbReference>
<evidence type="ECO:0000256" key="2">
    <source>
        <dbReference type="ARBA" id="ARBA00022833"/>
    </source>
</evidence>
<dbReference type="PANTHER" id="PTHR42742">
    <property type="entry name" value="TRANSCRIPTIONAL REPRESSOR MPRA"/>
    <property type="match status" value="1"/>
</dbReference>
<dbReference type="EMBL" id="JAHKRT010000003">
    <property type="protein sequence ID" value="MBU3077794.1"/>
    <property type="molecule type" value="Genomic_DNA"/>
</dbReference>
<accession>A0ABS6BHY2</accession>
<keyword evidence="2" id="KW-0862">Zinc</keyword>
<keyword evidence="3" id="KW-0460">Magnesium</keyword>
<evidence type="ECO:0000256" key="1">
    <source>
        <dbReference type="ARBA" id="ARBA00022723"/>
    </source>
</evidence>
<dbReference type="CDD" id="cd24067">
    <property type="entry name" value="ASKHA_NBD_ROK_BsFRK-like"/>
    <property type="match status" value="1"/>
</dbReference>
<dbReference type="InterPro" id="IPR000600">
    <property type="entry name" value="ROK"/>
</dbReference>
<dbReference type="InterPro" id="IPR051804">
    <property type="entry name" value="Carb_Metab_Reg_Kinase/Isom"/>
</dbReference>
<organism evidence="4 5">
    <name type="scientific">Sphingomonas quercus</name>
    <dbReference type="NCBI Taxonomy" id="2842451"/>
    <lineage>
        <taxon>Bacteria</taxon>
        <taxon>Pseudomonadati</taxon>
        <taxon>Pseudomonadota</taxon>
        <taxon>Alphaproteobacteria</taxon>
        <taxon>Sphingomonadales</taxon>
        <taxon>Sphingomonadaceae</taxon>
        <taxon>Sphingomonas</taxon>
    </lineage>
</organism>
<comment type="caution">
    <text evidence="4">The sequence shown here is derived from an EMBL/GenBank/DDBJ whole genome shotgun (WGS) entry which is preliminary data.</text>
</comment>
<evidence type="ECO:0000313" key="4">
    <source>
        <dbReference type="EMBL" id="MBU3077794.1"/>
    </source>
</evidence>
<reference evidence="4 5" key="1">
    <citation type="submission" date="2021-06" db="EMBL/GenBank/DDBJ databases">
        <title>Sphingomonas sp. XMGL2, whole genome shotgun sequencing project.</title>
        <authorList>
            <person name="Zhao G."/>
            <person name="Shen L."/>
        </authorList>
    </citation>
    <scope>NUCLEOTIDE SEQUENCE [LARGE SCALE GENOMIC DNA]</scope>
    <source>
        <strain evidence="4 5">XMGL2</strain>
    </source>
</reference>
<protein>
    <submittedName>
        <fullName evidence="4">ROK family protein</fullName>
    </submittedName>
</protein>
<dbReference type="RefSeq" id="WP_216322822.1">
    <property type="nucleotide sequence ID" value="NZ_JAHKRT010000003.1"/>
</dbReference>
<sequence>MGETRLLAGIEAGGTKFVCGVAPASGGPSLATRTMPTRDPEATFADVAAFFAEASARHGPIAAAGIGSFGPLGVDPRAADYGRILHTPKPGWAGADLLGRVRAMLGVPAGIDTDVNAAALAEAAAAGRPLASLAYVTVGTGIGVGLVLEGRPVHGLGHPEGGHMLIRRHPAQADFAGICPFHGDCLEGLASGPAVLAAWGAQGDRLPPDHDFWTVEADYLAQLCANLVFTVAPERIILGGGVMSGGALIEPIRRRTHELLGGYIAQLDGHAAVTRLITPPACVEPSGLVGAYLLASRTMTDMSVMT</sequence>